<dbReference type="AlphaFoldDB" id="A0A0A9AMP2"/>
<dbReference type="EMBL" id="GBRH01249523">
    <property type="protein sequence ID" value="JAD48372.1"/>
    <property type="molecule type" value="Transcribed_RNA"/>
</dbReference>
<organism evidence="1">
    <name type="scientific">Arundo donax</name>
    <name type="common">Giant reed</name>
    <name type="synonym">Donax arundinaceus</name>
    <dbReference type="NCBI Taxonomy" id="35708"/>
    <lineage>
        <taxon>Eukaryota</taxon>
        <taxon>Viridiplantae</taxon>
        <taxon>Streptophyta</taxon>
        <taxon>Embryophyta</taxon>
        <taxon>Tracheophyta</taxon>
        <taxon>Spermatophyta</taxon>
        <taxon>Magnoliopsida</taxon>
        <taxon>Liliopsida</taxon>
        <taxon>Poales</taxon>
        <taxon>Poaceae</taxon>
        <taxon>PACMAD clade</taxon>
        <taxon>Arundinoideae</taxon>
        <taxon>Arundineae</taxon>
        <taxon>Arundo</taxon>
    </lineage>
</organism>
<evidence type="ECO:0000313" key="1">
    <source>
        <dbReference type="EMBL" id="JAD48372.1"/>
    </source>
</evidence>
<proteinExistence type="predicted"/>
<accession>A0A0A9AMP2</accession>
<protein>
    <submittedName>
        <fullName evidence="1">Uncharacterized protein</fullName>
    </submittedName>
</protein>
<sequence>MLSLMSCLHHWPHQTDCPSTYNINGYLK</sequence>
<name>A0A0A9AMP2_ARUDO</name>
<reference evidence="1" key="2">
    <citation type="journal article" date="2015" name="Data Brief">
        <title>Shoot transcriptome of the giant reed, Arundo donax.</title>
        <authorList>
            <person name="Barrero R.A."/>
            <person name="Guerrero F.D."/>
            <person name="Moolhuijzen P."/>
            <person name="Goolsby J.A."/>
            <person name="Tidwell J."/>
            <person name="Bellgard S.E."/>
            <person name="Bellgard M.I."/>
        </authorList>
    </citation>
    <scope>NUCLEOTIDE SEQUENCE</scope>
    <source>
        <tissue evidence="1">Shoot tissue taken approximately 20 cm above the soil surface</tissue>
    </source>
</reference>
<reference evidence="1" key="1">
    <citation type="submission" date="2014-09" db="EMBL/GenBank/DDBJ databases">
        <authorList>
            <person name="Magalhaes I.L.F."/>
            <person name="Oliveira U."/>
            <person name="Santos F.R."/>
            <person name="Vidigal T.H.D.A."/>
            <person name="Brescovit A.D."/>
            <person name="Santos A.J."/>
        </authorList>
    </citation>
    <scope>NUCLEOTIDE SEQUENCE</scope>
    <source>
        <tissue evidence="1">Shoot tissue taken approximately 20 cm above the soil surface</tissue>
    </source>
</reference>